<organism evidence="3 4">
    <name type="scientific">Lachancea mirantina</name>
    <dbReference type="NCBI Taxonomy" id="1230905"/>
    <lineage>
        <taxon>Eukaryota</taxon>
        <taxon>Fungi</taxon>
        <taxon>Dikarya</taxon>
        <taxon>Ascomycota</taxon>
        <taxon>Saccharomycotina</taxon>
        <taxon>Saccharomycetes</taxon>
        <taxon>Saccharomycetales</taxon>
        <taxon>Saccharomycetaceae</taxon>
        <taxon>Lachancea</taxon>
    </lineage>
</organism>
<feature type="compositionally biased region" description="Low complexity" evidence="1">
    <location>
        <begin position="89"/>
        <end position="100"/>
    </location>
</feature>
<feature type="region of interest" description="Disordered" evidence="1">
    <location>
        <begin position="60"/>
        <end position="113"/>
    </location>
</feature>
<proteinExistence type="predicted"/>
<accession>A0A1G4KDI7</accession>
<evidence type="ECO:0000256" key="2">
    <source>
        <dbReference type="SAM" id="Phobius"/>
    </source>
</evidence>
<dbReference type="OrthoDB" id="4036424at2759"/>
<feature type="transmembrane region" description="Helical" evidence="2">
    <location>
        <begin position="29"/>
        <end position="51"/>
    </location>
</feature>
<evidence type="ECO:0000313" key="4">
    <source>
        <dbReference type="Proteomes" id="UP000191024"/>
    </source>
</evidence>
<evidence type="ECO:0000313" key="3">
    <source>
        <dbReference type="EMBL" id="SCV02528.1"/>
    </source>
</evidence>
<keyword evidence="2" id="KW-0472">Membrane</keyword>
<dbReference type="EMBL" id="LT598468">
    <property type="protein sequence ID" value="SCV02528.1"/>
    <property type="molecule type" value="Genomic_DNA"/>
</dbReference>
<keyword evidence="4" id="KW-1185">Reference proteome</keyword>
<protein>
    <submittedName>
        <fullName evidence="3">LAMI_0H00210g1_1</fullName>
    </submittedName>
</protein>
<sequence length="140" mass="15511">MASIDGSESKFLASSINRFVNWFMLLDDVFKGMVFSIGVLVVVLTTALILIKVALMGADEETGTSERKERIIKARKAAAEAEAKGRPPSTAKSTSVATTSEEPQDEHEHLLSRTIIPIKSNDEYEEEFEISVMEEDDDEE</sequence>
<name>A0A1G4KDI7_9SACH</name>
<feature type="compositionally biased region" description="Basic and acidic residues" evidence="1">
    <location>
        <begin position="64"/>
        <end position="85"/>
    </location>
</feature>
<dbReference type="Proteomes" id="UP000191024">
    <property type="component" value="Chromosome H"/>
</dbReference>
<keyword evidence="2" id="KW-0812">Transmembrane</keyword>
<reference evidence="4" key="1">
    <citation type="submission" date="2016-03" db="EMBL/GenBank/DDBJ databases">
        <authorList>
            <person name="Devillers H."/>
        </authorList>
    </citation>
    <scope>NUCLEOTIDE SEQUENCE [LARGE SCALE GENOMIC DNA]</scope>
</reference>
<dbReference type="AlphaFoldDB" id="A0A1G4KDI7"/>
<evidence type="ECO:0000256" key="1">
    <source>
        <dbReference type="SAM" id="MobiDB-lite"/>
    </source>
</evidence>
<dbReference type="STRING" id="1230905.A0A1G4KDI7"/>
<gene>
    <name evidence="3" type="ORF">LAMI_0H00210G</name>
</gene>
<keyword evidence="2" id="KW-1133">Transmembrane helix</keyword>